<reference evidence="1 2" key="1">
    <citation type="journal article" date="2014" name="Genome Biol. Evol.">
        <title>The genome of the myxosporean Thelohanellus kitauei shows adaptations to nutrient acquisition within its fish host.</title>
        <authorList>
            <person name="Yang Y."/>
            <person name="Xiong J."/>
            <person name="Zhou Z."/>
            <person name="Huo F."/>
            <person name="Miao W."/>
            <person name="Ran C."/>
            <person name="Liu Y."/>
            <person name="Zhang J."/>
            <person name="Feng J."/>
            <person name="Wang M."/>
            <person name="Wang M."/>
            <person name="Wang L."/>
            <person name="Yao B."/>
        </authorList>
    </citation>
    <scope>NUCLEOTIDE SEQUENCE [LARGE SCALE GENOMIC DNA]</scope>
    <source>
        <strain evidence="1">Wuqing</strain>
    </source>
</reference>
<accession>A0A0C2NB84</accession>
<keyword evidence="2" id="KW-1185">Reference proteome</keyword>
<dbReference type="Proteomes" id="UP000031668">
    <property type="component" value="Unassembled WGS sequence"/>
</dbReference>
<gene>
    <name evidence="1" type="ORF">RF11_09203</name>
</gene>
<proteinExistence type="predicted"/>
<dbReference type="Gene3D" id="2.120.10.80">
    <property type="entry name" value="Kelch-type beta propeller"/>
    <property type="match status" value="1"/>
</dbReference>
<evidence type="ECO:0000313" key="2">
    <source>
        <dbReference type="Proteomes" id="UP000031668"/>
    </source>
</evidence>
<dbReference type="AlphaFoldDB" id="A0A0C2NB84"/>
<protein>
    <submittedName>
        <fullName evidence="1">Uncharacterized protein</fullName>
    </submittedName>
</protein>
<organism evidence="1 2">
    <name type="scientific">Thelohanellus kitauei</name>
    <name type="common">Myxosporean</name>
    <dbReference type="NCBI Taxonomy" id="669202"/>
    <lineage>
        <taxon>Eukaryota</taxon>
        <taxon>Metazoa</taxon>
        <taxon>Cnidaria</taxon>
        <taxon>Myxozoa</taxon>
        <taxon>Myxosporea</taxon>
        <taxon>Bivalvulida</taxon>
        <taxon>Platysporina</taxon>
        <taxon>Myxobolidae</taxon>
        <taxon>Thelohanellus</taxon>
    </lineage>
</organism>
<evidence type="ECO:0000313" key="1">
    <source>
        <dbReference type="EMBL" id="KII71182.1"/>
    </source>
</evidence>
<dbReference type="EMBL" id="JWZT01001836">
    <property type="protein sequence ID" value="KII71182.1"/>
    <property type="molecule type" value="Genomic_DNA"/>
</dbReference>
<sequence>MSTQPCLPGSLECYVITSIGEFLIICGNSDGTAAACCNQLWMYNTISDIWTRHQPPMEFFKSCCSPKICTGDNNSHKTGIYFHDICIINDSYIYSAKDVLTLPHVIIGWKVSHLGFHLCINYRWNLWADRLMIQAILGDYQLLSWMN</sequence>
<comment type="caution">
    <text evidence="1">The sequence shown here is derived from an EMBL/GenBank/DDBJ whole genome shotgun (WGS) entry which is preliminary data.</text>
</comment>
<dbReference type="InterPro" id="IPR015915">
    <property type="entry name" value="Kelch-typ_b-propeller"/>
</dbReference>
<name>A0A0C2NB84_THEKT</name>
<dbReference type="SUPFAM" id="SSF117281">
    <property type="entry name" value="Kelch motif"/>
    <property type="match status" value="1"/>
</dbReference>